<gene>
    <name evidence="1" type="ORF">M378DRAFT_1040541</name>
</gene>
<name>A0A0C2RZK7_AMAMK</name>
<evidence type="ECO:0000313" key="2">
    <source>
        <dbReference type="Proteomes" id="UP000054549"/>
    </source>
</evidence>
<dbReference type="HOGENOM" id="CLU_2653988_0_0_1"/>
<reference evidence="1 2" key="1">
    <citation type="submission" date="2014-04" db="EMBL/GenBank/DDBJ databases">
        <title>Evolutionary Origins and Diversification of the Mycorrhizal Mutualists.</title>
        <authorList>
            <consortium name="DOE Joint Genome Institute"/>
            <consortium name="Mycorrhizal Genomics Consortium"/>
            <person name="Kohler A."/>
            <person name="Kuo A."/>
            <person name="Nagy L.G."/>
            <person name="Floudas D."/>
            <person name="Copeland A."/>
            <person name="Barry K.W."/>
            <person name="Cichocki N."/>
            <person name="Veneault-Fourrey C."/>
            <person name="LaButti K."/>
            <person name="Lindquist E.A."/>
            <person name="Lipzen A."/>
            <person name="Lundell T."/>
            <person name="Morin E."/>
            <person name="Murat C."/>
            <person name="Riley R."/>
            <person name="Ohm R."/>
            <person name="Sun H."/>
            <person name="Tunlid A."/>
            <person name="Henrissat B."/>
            <person name="Grigoriev I.V."/>
            <person name="Hibbett D.S."/>
            <person name="Martin F."/>
        </authorList>
    </citation>
    <scope>NUCLEOTIDE SEQUENCE [LARGE SCALE GENOMIC DNA]</scope>
    <source>
        <strain evidence="1 2">Koide BX008</strain>
    </source>
</reference>
<sequence>MRRRRHKKCICLWVEPQQDGMNITRSLCLLSSHTPYQDFMLFVAHFRSIYMPTPQPPSMSTLLTLPFLQRLSAEDS</sequence>
<dbReference type="EMBL" id="KN818470">
    <property type="protein sequence ID" value="KIL55815.1"/>
    <property type="molecule type" value="Genomic_DNA"/>
</dbReference>
<keyword evidence="2" id="KW-1185">Reference proteome</keyword>
<protein>
    <submittedName>
        <fullName evidence="1">Uncharacterized protein</fullName>
    </submittedName>
</protein>
<accession>A0A0C2RZK7</accession>
<dbReference type="AlphaFoldDB" id="A0A0C2RZK7"/>
<dbReference type="STRING" id="946122.A0A0C2RZK7"/>
<dbReference type="OrthoDB" id="1748564at2759"/>
<dbReference type="Proteomes" id="UP000054549">
    <property type="component" value="Unassembled WGS sequence"/>
</dbReference>
<proteinExistence type="predicted"/>
<dbReference type="InParanoid" id="A0A0C2RZK7"/>
<organism evidence="1 2">
    <name type="scientific">Amanita muscaria (strain Koide BX008)</name>
    <dbReference type="NCBI Taxonomy" id="946122"/>
    <lineage>
        <taxon>Eukaryota</taxon>
        <taxon>Fungi</taxon>
        <taxon>Dikarya</taxon>
        <taxon>Basidiomycota</taxon>
        <taxon>Agaricomycotina</taxon>
        <taxon>Agaricomycetes</taxon>
        <taxon>Agaricomycetidae</taxon>
        <taxon>Agaricales</taxon>
        <taxon>Pluteineae</taxon>
        <taxon>Amanitaceae</taxon>
        <taxon>Amanita</taxon>
    </lineage>
</organism>
<evidence type="ECO:0000313" key="1">
    <source>
        <dbReference type="EMBL" id="KIL55815.1"/>
    </source>
</evidence>